<dbReference type="InterPro" id="IPR043502">
    <property type="entry name" value="DNA/RNA_pol_sf"/>
</dbReference>
<evidence type="ECO:0000256" key="12">
    <source>
        <dbReference type="ARBA" id="ARBA00023014"/>
    </source>
</evidence>
<comment type="cofactor">
    <cofactor evidence="1">
        <name>[4Fe-4S] cluster</name>
        <dbReference type="ChEBI" id="CHEBI:49883"/>
    </cofactor>
</comment>
<accession>A0A7F5R1Z3</accession>
<evidence type="ECO:0000256" key="3">
    <source>
        <dbReference type="ARBA" id="ARBA00012417"/>
    </source>
</evidence>
<feature type="domain" description="DNA polymerase delta/zeta catalytic subunit N-terminal" evidence="19">
    <location>
        <begin position="56"/>
        <end position="133"/>
    </location>
</feature>
<feature type="compositionally biased region" description="Basic residues" evidence="15">
    <location>
        <begin position="986"/>
        <end position="997"/>
    </location>
</feature>
<evidence type="ECO:0000256" key="11">
    <source>
        <dbReference type="ARBA" id="ARBA00023004"/>
    </source>
</evidence>
<feature type="compositionally biased region" description="Low complexity" evidence="15">
    <location>
        <begin position="1233"/>
        <end position="1242"/>
    </location>
</feature>
<feature type="domain" description="DNA-directed DNA polymerase family B exonuclease" evidence="17">
    <location>
        <begin position="1549"/>
        <end position="1746"/>
    </location>
</feature>
<reference evidence="22" key="1">
    <citation type="submission" date="2025-08" db="UniProtKB">
        <authorList>
            <consortium name="RefSeq"/>
        </authorList>
    </citation>
    <scope>IDENTIFICATION</scope>
    <source>
        <tissue evidence="22">Entire body</tissue>
    </source>
</reference>
<dbReference type="InterPro" id="IPR012337">
    <property type="entry name" value="RNaseH-like_sf"/>
</dbReference>
<keyword evidence="9" id="KW-0862">Zinc</keyword>
<evidence type="ECO:0000256" key="4">
    <source>
        <dbReference type="ARBA" id="ARBA00021589"/>
    </source>
</evidence>
<dbReference type="Gene3D" id="1.10.132.60">
    <property type="entry name" value="DNA polymerase family B, C-terminal domain"/>
    <property type="match status" value="1"/>
</dbReference>
<evidence type="ECO:0000256" key="14">
    <source>
        <dbReference type="ARBA" id="ARBA00049244"/>
    </source>
</evidence>
<dbReference type="Gene3D" id="3.90.1600.10">
    <property type="entry name" value="Palm domain of DNA polymerase"/>
    <property type="match status" value="1"/>
</dbReference>
<dbReference type="Gene3D" id="3.30.420.10">
    <property type="entry name" value="Ribonuclease H-like superfamily/Ribonuclease H"/>
    <property type="match status" value="1"/>
</dbReference>
<dbReference type="SMART" id="SM00486">
    <property type="entry name" value="POLBc"/>
    <property type="match status" value="1"/>
</dbReference>
<evidence type="ECO:0000256" key="2">
    <source>
        <dbReference type="ARBA" id="ARBA00005755"/>
    </source>
</evidence>
<feature type="region of interest" description="Disordered" evidence="15">
    <location>
        <begin position="1418"/>
        <end position="1443"/>
    </location>
</feature>
<evidence type="ECO:0000259" key="18">
    <source>
        <dbReference type="Pfam" id="PF14260"/>
    </source>
</evidence>
<dbReference type="GO" id="GO:0003677">
    <property type="term" value="F:DNA binding"/>
    <property type="evidence" value="ECO:0007669"/>
    <property type="project" value="InterPro"/>
</dbReference>
<dbReference type="Pfam" id="PF24065">
    <property type="entry name" value="REV3_N"/>
    <property type="match status" value="1"/>
</dbReference>
<dbReference type="Pfam" id="PF14260">
    <property type="entry name" value="zf-C4pol"/>
    <property type="match status" value="1"/>
</dbReference>
<evidence type="ECO:0000256" key="5">
    <source>
        <dbReference type="ARBA" id="ARBA00022679"/>
    </source>
</evidence>
<dbReference type="OrthoDB" id="2414538at2759"/>
<dbReference type="InterPro" id="IPR056447">
    <property type="entry name" value="REV3_N"/>
</dbReference>
<dbReference type="GO" id="GO:0000724">
    <property type="term" value="P:double-strand break repair via homologous recombination"/>
    <property type="evidence" value="ECO:0007669"/>
    <property type="project" value="TreeGrafter"/>
</dbReference>
<feature type="region of interest" description="Disordered" evidence="15">
    <location>
        <begin position="1073"/>
        <end position="1119"/>
    </location>
</feature>
<feature type="region of interest" description="Disordered" evidence="15">
    <location>
        <begin position="847"/>
        <end position="870"/>
    </location>
</feature>
<keyword evidence="5" id="KW-0808">Transferase</keyword>
<dbReference type="InterPro" id="IPR025687">
    <property type="entry name" value="Znf-C4pol"/>
</dbReference>
<dbReference type="PANTHER" id="PTHR45812:SF1">
    <property type="entry name" value="DNA POLYMERASE ZETA CATALYTIC SUBUNIT"/>
    <property type="match status" value="1"/>
</dbReference>
<dbReference type="InterPro" id="IPR006134">
    <property type="entry name" value="DNA-dir_DNA_pol_B_multi_dom"/>
</dbReference>
<evidence type="ECO:0000256" key="9">
    <source>
        <dbReference type="ARBA" id="ARBA00022833"/>
    </source>
</evidence>
<comment type="similarity">
    <text evidence="2">Belongs to the DNA polymerase type-B family.</text>
</comment>
<dbReference type="GeneID" id="108734295"/>
<evidence type="ECO:0000256" key="8">
    <source>
        <dbReference type="ARBA" id="ARBA00022763"/>
    </source>
</evidence>
<dbReference type="Proteomes" id="UP000192223">
    <property type="component" value="Unplaced"/>
</dbReference>
<evidence type="ECO:0000256" key="7">
    <source>
        <dbReference type="ARBA" id="ARBA00022723"/>
    </source>
</evidence>
<evidence type="ECO:0000259" key="17">
    <source>
        <dbReference type="Pfam" id="PF03104"/>
    </source>
</evidence>
<evidence type="ECO:0000313" key="22">
    <source>
        <dbReference type="RefSeq" id="XP_025828919.1"/>
    </source>
</evidence>
<dbReference type="FunFam" id="1.10.132.60:FF:000005">
    <property type="entry name" value="Putative DNA polymerase zeta catalytic subunit"/>
    <property type="match status" value="1"/>
</dbReference>
<dbReference type="RefSeq" id="XP_025828919.1">
    <property type="nucleotide sequence ID" value="XM_025973134.1"/>
</dbReference>
<comment type="catalytic activity">
    <reaction evidence="14">
        <text>DNA(n) + a 2'-deoxyribonucleoside 5'-triphosphate = DNA(n+1) + diphosphate</text>
        <dbReference type="Rhea" id="RHEA:22508"/>
        <dbReference type="Rhea" id="RHEA-COMP:17339"/>
        <dbReference type="Rhea" id="RHEA-COMP:17340"/>
        <dbReference type="ChEBI" id="CHEBI:33019"/>
        <dbReference type="ChEBI" id="CHEBI:61560"/>
        <dbReference type="ChEBI" id="CHEBI:173112"/>
        <dbReference type="EC" id="2.7.7.7"/>
    </reaction>
</comment>
<dbReference type="SUPFAM" id="SSF53098">
    <property type="entry name" value="Ribonuclease H-like"/>
    <property type="match status" value="1"/>
</dbReference>
<feature type="compositionally biased region" description="Basic and acidic residues" evidence="15">
    <location>
        <begin position="1103"/>
        <end position="1117"/>
    </location>
</feature>
<feature type="region of interest" description="Disordered" evidence="15">
    <location>
        <begin position="243"/>
        <end position="262"/>
    </location>
</feature>
<dbReference type="GO" id="GO:0051536">
    <property type="term" value="F:iron-sulfur cluster binding"/>
    <property type="evidence" value="ECO:0007669"/>
    <property type="project" value="UniProtKB-KW"/>
</dbReference>
<dbReference type="GO" id="GO:0042276">
    <property type="term" value="P:error-prone translesion synthesis"/>
    <property type="evidence" value="ECO:0007669"/>
    <property type="project" value="TreeGrafter"/>
</dbReference>
<feature type="domain" description="DNA polymerase zeta catalytic subunit N-terminal" evidence="20">
    <location>
        <begin position="4"/>
        <end position="55"/>
    </location>
</feature>
<keyword evidence="7" id="KW-0479">Metal-binding</keyword>
<feature type="region of interest" description="Disordered" evidence="15">
    <location>
        <begin position="420"/>
        <end position="444"/>
    </location>
</feature>
<organism evidence="21 22">
    <name type="scientific">Agrilus planipennis</name>
    <name type="common">Emerald ash borer</name>
    <name type="synonym">Agrilus marcopoli</name>
    <dbReference type="NCBI Taxonomy" id="224129"/>
    <lineage>
        <taxon>Eukaryota</taxon>
        <taxon>Metazoa</taxon>
        <taxon>Ecdysozoa</taxon>
        <taxon>Arthropoda</taxon>
        <taxon>Hexapoda</taxon>
        <taxon>Insecta</taxon>
        <taxon>Pterygota</taxon>
        <taxon>Neoptera</taxon>
        <taxon>Endopterygota</taxon>
        <taxon>Coleoptera</taxon>
        <taxon>Polyphaga</taxon>
        <taxon>Elateriformia</taxon>
        <taxon>Buprestoidea</taxon>
        <taxon>Buprestidae</taxon>
        <taxon>Agrilinae</taxon>
        <taxon>Agrilus</taxon>
    </lineage>
</organism>
<feature type="compositionally biased region" description="Basic and acidic residues" evidence="15">
    <location>
        <begin position="847"/>
        <end position="857"/>
    </location>
</feature>
<feature type="region of interest" description="Disordered" evidence="15">
    <location>
        <begin position="1225"/>
        <end position="1248"/>
    </location>
</feature>
<protein>
    <recommendedName>
        <fullName evidence="4">DNA polymerase zeta catalytic subunit</fullName>
        <ecNumber evidence="3">2.7.7.7</ecNumber>
    </recommendedName>
</protein>
<dbReference type="InterPro" id="IPR006133">
    <property type="entry name" value="DNA-dir_DNA_pol_B_exonuc"/>
</dbReference>
<dbReference type="GO" id="GO:0005634">
    <property type="term" value="C:nucleus"/>
    <property type="evidence" value="ECO:0007669"/>
    <property type="project" value="TreeGrafter"/>
</dbReference>
<keyword evidence="8" id="KW-0227">DNA damage</keyword>
<dbReference type="GO" id="GO:0046872">
    <property type="term" value="F:metal ion binding"/>
    <property type="evidence" value="ECO:0007669"/>
    <property type="project" value="UniProtKB-KW"/>
</dbReference>
<dbReference type="InterPro" id="IPR036397">
    <property type="entry name" value="RNaseH_sf"/>
</dbReference>
<dbReference type="SUPFAM" id="SSF56672">
    <property type="entry name" value="DNA/RNA polymerases"/>
    <property type="match status" value="1"/>
</dbReference>
<dbReference type="InterPro" id="IPR023211">
    <property type="entry name" value="DNA_pol_palm_dom_sf"/>
</dbReference>
<dbReference type="InterPro" id="IPR030559">
    <property type="entry name" value="PolZ_Rev3"/>
</dbReference>
<name>A0A7F5R1Z3_AGRPL</name>
<feature type="region of interest" description="Disordered" evidence="15">
    <location>
        <begin position="975"/>
        <end position="1002"/>
    </location>
</feature>
<dbReference type="CTD" id="136035703"/>
<keyword evidence="13" id="KW-0234">DNA repair</keyword>
<sequence>MAIVRIVNADFYMSPPISNLDVTYSEFRGSSVKQVPVIRIFGSTNTGDKTCLHIHGAFPYIYVPYDDSDKEDVIMYQMASGLDKAINISFGQASSNAQHIYKIVLVSGRPMYGYHAREHQFLKIFFYNPLLVKRASMLLQNGSVMSKIFQPHEAHLPFVLQFMIDYNLHGMSFVYVSKVFYRQGSICQINDVDSESFLPSSVLKISTCQLEIDTLSIYIENRLEIVNGNLASNPGIMSLWNDEKQRRRNKQQSSQMSNCLTQNRKNVKQTESHFNYLKILVQKIKSFSADIDSNSSSESNNSVYPAEKPKNKDLLNASTTLCHISASLTLSCTNTVQNKLEETCNDAENPNDSIFLDPDAQKFLQVLKNLNKDEESDEEDSVLSQKIQSIEEDVEFDLSLSLQNVLDDFQLSSWEIDRKDDGNENIESIPQLDGAGEVSNNKKKKINQSIKTVRKVKRKLAKKQIENKNSQTLQEETLKHFLSKPVKLHVEGSTENVESSVNFPSDLTLQNSNENEEKDILYTHTLENNENDHTDLSNKLNFLLNIYKPSKKSIRSPKKSQINYIGMYANNNSLLHCDCKNEIVKAPMKKRKYTKQIKKIVSKLTTNEEDTSKSTITNDQTYPNTIWSNYNESFPETENIMTVKVCVPPEYGNSALLKVPIVDKSPSQNPTTLDMPDLNDILELDNNDNSTSKNINNEYIDLIKEIDAILEGTSKISSKENNSNGEENLNHKGVDKIRDTVFETDNNLKSIENPVDMYDDFGNVYRYPFPLDSNENIEYHNGFSNLLTDNSVNSNKNEISEKASSETNLNESTSLPEFIFKDSPVSVEAEVNTETSITNVLDTNKTSTKEAVSHPEEGISAETKSAKERNHKSKKVPLSVLFSNYQYIISRLDLPETQQFLDYLQSRIEKRFYKSISQIKNSPHGKYIKLPNFKRCKHGVYNVKKKVKKNLERRCTTKKNCNSNELVIKSLDGAWDSSSDEESTKKKNPKCKRHPRTPKYSPLTVVINSPLKSIHKISKTPEDDSEQVISSKTNCATTKNKKLSQNLEQTYSEEHLECRYSLCNKKGRIPNVLESSNKENSNQKITSSKLGSTKLSHNSSSHIKKEIRNKTVPDKSGKNTIAVGTNNRIFCDNVNDNIKHKDLEDNSANEIVESIELVENIVSDNVLNNSTLYDKQNNYEPVAGTSDNLNNSFDYFSNTILSQTRVFLEEEELFSTSNTLTHSEVDENKAPFSQSSSTSSSSITPYQKPLQDSSFSKFSQQLSLLEFDNTRNQQNNLTQDDCKVIMPKFNPPTNQMVLSSMQEFNIPLMRHQEPYYSNIFDVTGTVEVGHNSLKILSNKSSDFPIFEHASMERGLEFFRKNASSSLVKGITVKDFSKIKLSLCTYEDCLVTPAKLPPTRKEVENWLKNQKDKVNNITPKKKKKKVLVPCSPDNENDSQDESLTLTPNTPLELRMEDLNQASNAFEIENEMTPKNMENKKRSLSLSLDQKSKKRIEKSKLIDKFKDKTEHIQETTNEKSLESTKEFQSSDDFRKTLLRNQSLNFADSRQISNATLNNTFGFKMSLENLQKARAVAEHQFITLLAMELHTKTRGDFKPNPEYDPIRAIFYTIFNDVPDQNKRITTGIIAVKVENNLRNRIELLEQNVTIKHVDTEQDLINDFADLVRTTDPDIVAGYEIEMQSWGYLFERSYKLNINLRPLLSRSSLELKHSDDEQQTELNLTGRIVLDVWRLLRHEIALQSYSFENVLYHVMHRRVPKFCYKDLTFWWEHKSSLFYKRTIDHYLYRVRGMLDILEQLDIVGRTSELARLFGIQFYEVLSRGSQFRVESMMLRLAKPLNYIAVSPSVQQRAKMNAPEYLPLILEPQSRYYADPVIVLDFQSLYPSMIIAYNYCFSTCLGKVERLGKNIPFEFGATQLKLSRNRLKKLVKNDALNISPCGAAFVKECVREGILPRMLREILDTRLMVKKSIKENAGDKTLQRVLHNRQLGLKLIANVTYGYTAANFSGRMPSVEVGDSVVSKGRETLLRAIKLIQSVPEWGAKVIYGDTDSIFVLTPGRSKKDAFRIGTEIADAVTNDNPSPVKLKLEKVFQPCILQTKKRYVGYMYESPDQKEPELCSKGIETIRRDGCPAVSKILEKCLKILFDTQDVSLVRQYVVRQFVKLFSGRVSLQDLTFAKEYRGEGGYRPGACVPALELAKKWKTIDKRNEPRRKERVPYVIINGPPGLPLIKLVRCPRELLADSNLRINALYYITHAIIPPLNRCLNLIGADVNIWFKEMPRKQVLYLPTFFKQVPKKSTISQYFFTTTCVSCGAHAQNGLCDKCLSYPTETMVVLQEKLRNWEKNYQETLLICQSCCKRYDGNECISLDCPILYRLNQTHKDLQQAPFVRQLVSKSFDNDSCDF</sequence>
<evidence type="ECO:0000256" key="6">
    <source>
        <dbReference type="ARBA" id="ARBA00022695"/>
    </source>
</evidence>
<dbReference type="InParanoid" id="A0A7F5R1Z3"/>
<evidence type="ECO:0000256" key="15">
    <source>
        <dbReference type="SAM" id="MobiDB-lite"/>
    </source>
</evidence>
<dbReference type="FunFam" id="3.30.420.10:FF:000024">
    <property type="entry name" value="DNA polymerase zeta catalytic subunit"/>
    <property type="match status" value="1"/>
</dbReference>
<dbReference type="PRINTS" id="PR00106">
    <property type="entry name" value="DNAPOLB"/>
</dbReference>
<evidence type="ECO:0000313" key="21">
    <source>
        <dbReference type="Proteomes" id="UP000192223"/>
    </source>
</evidence>
<evidence type="ECO:0000256" key="13">
    <source>
        <dbReference type="ARBA" id="ARBA00023204"/>
    </source>
</evidence>
<dbReference type="CDD" id="cd05534">
    <property type="entry name" value="POLBc_zeta"/>
    <property type="match status" value="1"/>
</dbReference>
<dbReference type="Pfam" id="PF03104">
    <property type="entry name" value="DNA_pol_B_exo1"/>
    <property type="match status" value="1"/>
</dbReference>
<dbReference type="InterPro" id="IPR017964">
    <property type="entry name" value="DNA-dir_DNA_pol_B_CS"/>
</dbReference>
<keyword evidence="21" id="KW-1185">Reference proteome</keyword>
<dbReference type="GO" id="GO:0016035">
    <property type="term" value="C:zeta DNA polymerase complex"/>
    <property type="evidence" value="ECO:0007669"/>
    <property type="project" value="InterPro"/>
</dbReference>
<dbReference type="InterPro" id="IPR042087">
    <property type="entry name" value="DNA_pol_B_thumb"/>
</dbReference>
<dbReference type="GO" id="GO:0000166">
    <property type="term" value="F:nucleotide binding"/>
    <property type="evidence" value="ECO:0007669"/>
    <property type="project" value="InterPro"/>
</dbReference>
<keyword evidence="12" id="KW-0411">Iron-sulfur</keyword>
<evidence type="ECO:0000256" key="1">
    <source>
        <dbReference type="ARBA" id="ARBA00001966"/>
    </source>
</evidence>
<dbReference type="PROSITE" id="PS00116">
    <property type="entry name" value="DNA_POLYMERASE_B"/>
    <property type="match status" value="1"/>
</dbReference>
<gene>
    <name evidence="22" type="primary">LOC108734295</name>
</gene>
<dbReference type="Gene3D" id="1.10.287.690">
    <property type="entry name" value="Helix hairpin bin"/>
    <property type="match status" value="1"/>
</dbReference>
<dbReference type="GO" id="GO:0003887">
    <property type="term" value="F:DNA-directed DNA polymerase activity"/>
    <property type="evidence" value="ECO:0007669"/>
    <property type="project" value="UniProtKB-KW"/>
</dbReference>
<dbReference type="FunFam" id="3.30.342.10:FF:000002">
    <property type="entry name" value="DNA polymerase zeta catalytic subunit isoform X1"/>
    <property type="match status" value="1"/>
</dbReference>
<dbReference type="FunFam" id="1.10.287.690:FF:000002">
    <property type="entry name" value="DNA polymerase zeta"/>
    <property type="match status" value="1"/>
</dbReference>
<dbReference type="PANTHER" id="PTHR45812">
    <property type="entry name" value="DNA POLYMERASE ZETA CATALYTIC SUBUNIT"/>
    <property type="match status" value="1"/>
</dbReference>
<dbReference type="InterPro" id="IPR056435">
    <property type="entry name" value="DPOD/Z_N"/>
</dbReference>
<feature type="domain" description="C4-type zinc-finger of DNA polymerase delta" evidence="18">
    <location>
        <begin position="2306"/>
        <end position="2372"/>
    </location>
</feature>
<dbReference type="FunCoup" id="A0A7F5R1Z3">
    <property type="interactions" value="1595"/>
</dbReference>
<dbReference type="InterPro" id="IPR006172">
    <property type="entry name" value="DNA-dir_DNA_pol_B"/>
</dbReference>
<feature type="domain" description="DNA-directed DNA polymerase family B multifunctional" evidence="16">
    <location>
        <begin position="1812"/>
        <end position="2264"/>
    </location>
</feature>
<evidence type="ECO:0000259" key="19">
    <source>
        <dbReference type="Pfam" id="PF24055"/>
    </source>
</evidence>
<proteinExistence type="inferred from homology"/>
<dbReference type="Gene3D" id="3.30.342.10">
    <property type="entry name" value="DNA Polymerase, chain B, domain 1"/>
    <property type="match status" value="1"/>
</dbReference>
<keyword evidence="10" id="KW-0239">DNA-directed DNA polymerase</keyword>
<dbReference type="Pfam" id="PF24055">
    <property type="entry name" value="POL3_N"/>
    <property type="match status" value="1"/>
</dbReference>
<keyword evidence="11" id="KW-0408">Iron</keyword>
<evidence type="ECO:0000259" key="20">
    <source>
        <dbReference type="Pfam" id="PF24065"/>
    </source>
</evidence>
<evidence type="ECO:0000256" key="10">
    <source>
        <dbReference type="ARBA" id="ARBA00022932"/>
    </source>
</evidence>
<dbReference type="CDD" id="cd05778">
    <property type="entry name" value="DNA_polB_zeta_exo"/>
    <property type="match status" value="1"/>
</dbReference>
<evidence type="ECO:0000259" key="16">
    <source>
        <dbReference type="Pfam" id="PF00136"/>
    </source>
</evidence>
<feature type="compositionally biased region" description="Polar residues" evidence="15">
    <location>
        <begin position="1073"/>
        <end position="1101"/>
    </location>
</feature>
<dbReference type="EC" id="2.7.7.7" evidence="3"/>
<keyword evidence="6" id="KW-0548">Nucleotidyltransferase</keyword>
<dbReference type="Pfam" id="PF00136">
    <property type="entry name" value="DNA_pol_B"/>
    <property type="match status" value="1"/>
</dbReference>